<dbReference type="AlphaFoldDB" id="A0ABD3MQP4"/>
<gene>
    <name evidence="2" type="ORF">ACHAWU_002702</name>
</gene>
<feature type="region of interest" description="Disordered" evidence="1">
    <location>
        <begin position="1"/>
        <end position="46"/>
    </location>
</feature>
<reference evidence="2 3" key="1">
    <citation type="submission" date="2024-10" db="EMBL/GenBank/DDBJ databases">
        <title>Updated reference genomes for cyclostephanoid diatoms.</title>
        <authorList>
            <person name="Roberts W.R."/>
            <person name="Alverson A.J."/>
        </authorList>
    </citation>
    <scope>NUCLEOTIDE SEQUENCE [LARGE SCALE GENOMIC DNA]</scope>
    <source>
        <strain evidence="2 3">AJA232-27</strain>
    </source>
</reference>
<dbReference type="Gene3D" id="3.40.50.1110">
    <property type="entry name" value="SGNH hydrolase"/>
    <property type="match status" value="1"/>
</dbReference>
<feature type="compositionally biased region" description="Low complexity" evidence="1">
    <location>
        <begin position="27"/>
        <end position="40"/>
    </location>
</feature>
<dbReference type="SUPFAM" id="SSF52266">
    <property type="entry name" value="SGNH hydrolase"/>
    <property type="match status" value="1"/>
</dbReference>
<protein>
    <recommendedName>
        <fullName evidence="4">SGNH hydrolase-type esterase domain-containing protein</fullName>
    </recommendedName>
</protein>
<keyword evidence="3" id="KW-1185">Reference proteome</keyword>
<sequence>MASILRDRLLHSSSNRRRHGGTSQATDNNSPPHSDSPNDNDNNDDICSILSQPTPSILSLWSSHLPQIFNATRHSADKDFTFHDYTALLLHFMTPDRLQRSVKTLPLDWTPVGRGLDIIYRRLTSIYDEVHAYQNQHNSNADDEIPSEEMKRINANPNHPRKLNILVMGGSVTMGVVCHINPVTTSTGKYSRRDCAWPGRLSTFFTNLFGGYDLINVHTVALGGTNTESGITIWDYSLLPEDVPYPDVVINAYATNDLHYNTVQEAIRRNVTLGESLLAMGQEFVRLVLTPKSVGGCASSRAPPLLLYVDDYLGNEQNEILTTMISPQTINLLSGYYGIGSMSYGDAIRDLVYADTKEWWFSSDWYEKGKSQYQRAVHPHMGMHISMVWVVAYNLLNLVTTYCSLPKVNFNAQSRQQRRRIRHERHHAGIESSSDGVWDYSYSNSTSGGDLPTLQGTNELVGGPRRKPRGLPPRLTPELSLEHVTELWKNESDANSHLWKTYDECLDLGMISNNAADDVTSHDSKPCLYSWVANLERKLDNTKRITDRLKPYITSNKGWSAVDDNNKLGWAPTSGIGSTFTMEWKKISQPVRAVTWMIMRSYGEKWDGSLLNVEVWSDKKLMAKKDIEGFHDKNTSETYNIKMKLFENDEQKGEVGDGAVIGSDLKITFTLKGGSTFKISGMAVCDH</sequence>
<evidence type="ECO:0000256" key="1">
    <source>
        <dbReference type="SAM" id="MobiDB-lite"/>
    </source>
</evidence>
<organism evidence="2 3">
    <name type="scientific">Discostella pseudostelligera</name>
    <dbReference type="NCBI Taxonomy" id="259834"/>
    <lineage>
        <taxon>Eukaryota</taxon>
        <taxon>Sar</taxon>
        <taxon>Stramenopiles</taxon>
        <taxon>Ochrophyta</taxon>
        <taxon>Bacillariophyta</taxon>
        <taxon>Coscinodiscophyceae</taxon>
        <taxon>Thalassiosirophycidae</taxon>
        <taxon>Stephanodiscales</taxon>
        <taxon>Stephanodiscaceae</taxon>
        <taxon>Discostella</taxon>
    </lineage>
</organism>
<feature type="compositionally biased region" description="Basic and acidic residues" evidence="1">
    <location>
        <begin position="1"/>
        <end position="10"/>
    </location>
</feature>
<dbReference type="PANTHER" id="PTHR34407:SF1">
    <property type="entry name" value="SGNH HYDROLASE-TYPE ESTERASE DOMAIN-CONTAINING PROTEIN"/>
    <property type="match status" value="1"/>
</dbReference>
<proteinExistence type="predicted"/>
<evidence type="ECO:0008006" key="4">
    <source>
        <dbReference type="Google" id="ProtNLM"/>
    </source>
</evidence>
<dbReference type="PANTHER" id="PTHR34407">
    <property type="entry name" value="EXPRESSED PROTEIN"/>
    <property type="match status" value="1"/>
</dbReference>
<evidence type="ECO:0000313" key="2">
    <source>
        <dbReference type="EMBL" id="KAL3765987.1"/>
    </source>
</evidence>
<evidence type="ECO:0000313" key="3">
    <source>
        <dbReference type="Proteomes" id="UP001530293"/>
    </source>
</evidence>
<dbReference type="InterPro" id="IPR036514">
    <property type="entry name" value="SGNH_hydro_sf"/>
</dbReference>
<comment type="caution">
    <text evidence="2">The sequence shown here is derived from an EMBL/GenBank/DDBJ whole genome shotgun (WGS) entry which is preliminary data.</text>
</comment>
<dbReference type="EMBL" id="JALLBG020000089">
    <property type="protein sequence ID" value="KAL3765987.1"/>
    <property type="molecule type" value="Genomic_DNA"/>
</dbReference>
<dbReference type="Proteomes" id="UP001530293">
    <property type="component" value="Unassembled WGS sequence"/>
</dbReference>
<name>A0ABD3MQP4_9STRA</name>
<accession>A0ABD3MQP4</accession>